<evidence type="ECO:0000256" key="7">
    <source>
        <dbReference type="ARBA" id="ARBA00023137"/>
    </source>
</evidence>
<reference evidence="15" key="3">
    <citation type="submission" date="2015-06" db="UniProtKB">
        <authorList>
            <consortium name="EnsemblMetazoa"/>
        </authorList>
    </citation>
    <scope>IDENTIFICATION</scope>
</reference>
<feature type="domain" description="Protein kinase" evidence="13">
    <location>
        <begin position="1"/>
        <end position="259"/>
    </location>
</feature>
<sequence length="308" mass="35428">MGQKIGEGNFGDVFEGTYENRPPHKVRVALKSVKDTATYNDRLNLVKEVMYMKDFSHENVLGMYGTFIQNNFPYVILPLMDHGDLKNFIQNPENNLSVLDMTDFACQVASGMAYLEDKKVVHRDLAARNCMINSDRVVKVADFGLARLIAEKDYYKAQAGLALPLKWMAIEALEHRRFSHASDVWSFGITFWEFLSCGQRPYNDVDPTNLLRYLKLGRRLPQPRNCLDEQYQIMLLCWRPNPRDRPSFNTIVSKLMALLLPMAPELRQDGPVYINIQRLSVQYVNDASDNYLNTMRSPALLEGFVDID</sequence>
<dbReference type="GO" id="GO:0007399">
    <property type="term" value="P:nervous system development"/>
    <property type="evidence" value="ECO:0007669"/>
    <property type="project" value="TreeGrafter"/>
</dbReference>
<dbReference type="FunFam" id="1.10.510.10:FF:000554">
    <property type="entry name" value="Predicted protein"/>
    <property type="match status" value="1"/>
</dbReference>
<dbReference type="OMA" id="MLDESFI"/>
<dbReference type="Pfam" id="PF07714">
    <property type="entry name" value="PK_Tyr_Ser-Thr"/>
    <property type="match status" value="1"/>
</dbReference>
<evidence type="ECO:0000259" key="13">
    <source>
        <dbReference type="PROSITE" id="PS50011"/>
    </source>
</evidence>
<dbReference type="InterPro" id="IPR008266">
    <property type="entry name" value="Tyr_kinase_AS"/>
</dbReference>
<evidence type="ECO:0000256" key="4">
    <source>
        <dbReference type="ARBA" id="ARBA00022741"/>
    </source>
</evidence>
<keyword evidence="5" id="KW-0418">Kinase</keyword>
<evidence type="ECO:0000313" key="16">
    <source>
        <dbReference type="Proteomes" id="UP000014760"/>
    </source>
</evidence>
<protein>
    <recommendedName>
        <fullName evidence="13">Protein kinase domain-containing protein</fullName>
    </recommendedName>
</protein>
<dbReference type="GO" id="GO:0005886">
    <property type="term" value="C:plasma membrane"/>
    <property type="evidence" value="ECO:0007669"/>
    <property type="project" value="TreeGrafter"/>
</dbReference>
<dbReference type="InterPro" id="IPR011009">
    <property type="entry name" value="Kinase-like_dom_sf"/>
</dbReference>
<keyword evidence="3" id="KW-0808">Transferase</keyword>
<feature type="binding site" evidence="11">
    <location>
        <position position="129"/>
    </location>
    <ligand>
        <name>Mg(2+)</name>
        <dbReference type="ChEBI" id="CHEBI:18420"/>
    </ligand>
</feature>
<dbReference type="GO" id="GO:0005524">
    <property type="term" value="F:ATP binding"/>
    <property type="evidence" value="ECO:0007669"/>
    <property type="project" value="UniProtKB-UniRule"/>
</dbReference>
<dbReference type="STRING" id="283909.R7VAK1"/>
<dbReference type="AlphaFoldDB" id="R7VAK1"/>
<comment type="catalytic activity">
    <reaction evidence="8">
        <text>L-tyrosyl-[protein] + ATP = O-phospho-L-tyrosyl-[protein] + ADP + H(+)</text>
        <dbReference type="Rhea" id="RHEA:10596"/>
        <dbReference type="Rhea" id="RHEA-COMP:10136"/>
        <dbReference type="Rhea" id="RHEA-COMP:20101"/>
        <dbReference type="ChEBI" id="CHEBI:15378"/>
        <dbReference type="ChEBI" id="CHEBI:30616"/>
        <dbReference type="ChEBI" id="CHEBI:46858"/>
        <dbReference type="ChEBI" id="CHEBI:61978"/>
        <dbReference type="ChEBI" id="CHEBI:456216"/>
        <dbReference type="EC" id="2.7.10.1"/>
    </reaction>
</comment>
<dbReference type="GO" id="GO:0043235">
    <property type="term" value="C:receptor complex"/>
    <property type="evidence" value="ECO:0007669"/>
    <property type="project" value="TreeGrafter"/>
</dbReference>
<keyword evidence="7" id="KW-0829">Tyrosine-protein kinase</keyword>
<dbReference type="InterPro" id="IPR000719">
    <property type="entry name" value="Prot_kinase_dom"/>
</dbReference>
<keyword evidence="11" id="KW-0460">Magnesium</keyword>
<keyword evidence="11" id="KW-0479">Metal-binding</keyword>
<reference evidence="14 16" key="2">
    <citation type="journal article" date="2013" name="Nature">
        <title>Insights into bilaterian evolution from three spiralian genomes.</title>
        <authorList>
            <person name="Simakov O."/>
            <person name="Marletaz F."/>
            <person name="Cho S.J."/>
            <person name="Edsinger-Gonzales E."/>
            <person name="Havlak P."/>
            <person name="Hellsten U."/>
            <person name="Kuo D.H."/>
            <person name="Larsson T."/>
            <person name="Lv J."/>
            <person name="Arendt D."/>
            <person name="Savage R."/>
            <person name="Osoegawa K."/>
            <person name="de Jong P."/>
            <person name="Grimwood J."/>
            <person name="Chapman J.A."/>
            <person name="Shapiro H."/>
            <person name="Aerts A."/>
            <person name="Otillar R.P."/>
            <person name="Terry A.Y."/>
            <person name="Boore J.L."/>
            <person name="Grigoriev I.V."/>
            <person name="Lindberg D.R."/>
            <person name="Seaver E.C."/>
            <person name="Weisblat D.A."/>
            <person name="Putnam N.H."/>
            <person name="Rokhsar D.S."/>
        </authorList>
    </citation>
    <scope>NUCLEOTIDE SEQUENCE</scope>
    <source>
        <strain evidence="14 16">I ESC-2004</strain>
    </source>
</reference>
<evidence type="ECO:0000256" key="9">
    <source>
        <dbReference type="PIRSR" id="PIRSR000615-1"/>
    </source>
</evidence>
<reference evidence="16" key="1">
    <citation type="submission" date="2012-12" db="EMBL/GenBank/DDBJ databases">
        <authorList>
            <person name="Hellsten U."/>
            <person name="Grimwood J."/>
            <person name="Chapman J.A."/>
            <person name="Shapiro H."/>
            <person name="Aerts A."/>
            <person name="Otillar R.P."/>
            <person name="Terry A.Y."/>
            <person name="Boore J.L."/>
            <person name="Simakov O."/>
            <person name="Marletaz F."/>
            <person name="Cho S.-J."/>
            <person name="Edsinger-Gonzales E."/>
            <person name="Havlak P."/>
            <person name="Kuo D.-H."/>
            <person name="Larsson T."/>
            <person name="Lv J."/>
            <person name="Arendt D."/>
            <person name="Savage R."/>
            <person name="Osoegawa K."/>
            <person name="de Jong P."/>
            <person name="Lindberg D.R."/>
            <person name="Seaver E.C."/>
            <person name="Weisblat D.A."/>
            <person name="Putnam N.H."/>
            <person name="Grigoriev I.V."/>
            <person name="Rokhsar D.S."/>
        </authorList>
    </citation>
    <scope>NUCLEOTIDE SEQUENCE</scope>
    <source>
        <strain evidence="16">I ESC-2004</strain>
    </source>
</reference>
<keyword evidence="2" id="KW-0597">Phosphoprotein</keyword>
<evidence type="ECO:0000313" key="15">
    <source>
        <dbReference type="EnsemblMetazoa" id="CapteP168773"/>
    </source>
</evidence>
<dbReference type="EMBL" id="AMQN01004532">
    <property type="status" value="NOT_ANNOTATED_CDS"/>
    <property type="molecule type" value="Genomic_DNA"/>
</dbReference>
<feature type="binding site" evidence="12">
    <location>
        <position position="31"/>
    </location>
    <ligand>
        <name>ATP</name>
        <dbReference type="ChEBI" id="CHEBI:30616"/>
    </ligand>
</feature>
<accession>R7VAK1</accession>
<dbReference type="PRINTS" id="PR00109">
    <property type="entry name" value="TYRKINASE"/>
</dbReference>
<keyword evidence="16" id="KW-1185">Reference proteome</keyword>
<dbReference type="OrthoDB" id="4062651at2759"/>
<evidence type="ECO:0000256" key="11">
    <source>
        <dbReference type="PIRSR" id="PIRSR000615-3"/>
    </source>
</evidence>
<dbReference type="InterPro" id="IPR050122">
    <property type="entry name" value="RTK"/>
</dbReference>
<dbReference type="HOGENOM" id="CLU_000288_7_40_1"/>
<evidence type="ECO:0000256" key="6">
    <source>
        <dbReference type="ARBA" id="ARBA00022840"/>
    </source>
</evidence>
<dbReference type="GO" id="GO:0007169">
    <property type="term" value="P:cell surface receptor protein tyrosine kinase signaling pathway"/>
    <property type="evidence" value="ECO:0007669"/>
    <property type="project" value="TreeGrafter"/>
</dbReference>
<name>R7VAK1_CAPTE</name>
<dbReference type="InterPro" id="IPR020635">
    <property type="entry name" value="Tyr_kinase_cat_dom"/>
</dbReference>
<dbReference type="PROSITE" id="PS00109">
    <property type="entry name" value="PROTEIN_KINASE_TYR"/>
    <property type="match status" value="1"/>
</dbReference>
<feature type="active site" description="Proton acceptor" evidence="9">
    <location>
        <position position="124"/>
    </location>
</feature>
<dbReference type="PROSITE" id="PS50011">
    <property type="entry name" value="PROTEIN_KINASE_DOM"/>
    <property type="match status" value="1"/>
</dbReference>
<evidence type="ECO:0000256" key="12">
    <source>
        <dbReference type="PROSITE-ProRule" id="PRU10141"/>
    </source>
</evidence>
<dbReference type="InterPro" id="IPR017441">
    <property type="entry name" value="Protein_kinase_ATP_BS"/>
</dbReference>
<evidence type="ECO:0000313" key="14">
    <source>
        <dbReference type="EMBL" id="ELU15567.1"/>
    </source>
</evidence>
<comment type="subcellular location">
    <subcellularLocation>
        <location evidence="1">Membrane</location>
        <topology evidence="1">Single-pass membrane protein</topology>
    </subcellularLocation>
</comment>
<keyword evidence="4 10" id="KW-0547">Nucleotide-binding</keyword>
<evidence type="ECO:0000256" key="5">
    <source>
        <dbReference type="ARBA" id="ARBA00022777"/>
    </source>
</evidence>
<dbReference type="GO" id="GO:0046872">
    <property type="term" value="F:metal ion binding"/>
    <property type="evidence" value="ECO:0007669"/>
    <property type="project" value="UniProtKB-KW"/>
</dbReference>
<dbReference type="SUPFAM" id="SSF56112">
    <property type="entry name" value="Protein kinase-like (PK-like)"/>
    <property type="match status" value="1"/>
</dbReference>
<evidence type="ECO:0000256" key="3">
    <source>
        <dbReference type="ARBA" id="ARBA00022679"/>
    </source>
</evidence>
<dbReference type="EnsemblMetazoa" id="CapteT168773">
    <property type="protein sequence ID" value="CapteP168773"/>
    <property type="gene ID" value="CapteG168773"/>
</dbReference>
<keyword evidence="6 10" id="KW-0067">ATP-binding</keyword>
<dbReference type="InterPro" id="IPR001245">
    <property type="entry name" value="Ser-Thr/Tyr_kinase_cat_dom"/>
</dbReference>
<dbReference type="PROSITE" id="PS00107">
    <property type="entry name" value="PROTEIN_KINASE_ATP"/>
    <property type="match status" value="1"/>
</dbReference>
<dbReference type="GO" id="GO:0004714">
    <property type="term" value="F:transmembrane receptor protein tyrosine kinase activity"/>
    <property type="evidence" value="ECO:0007669"/>
    <property type="project" value="UniProtKB-EC"/>
</dbReference>
<evidence type="ECO:0000256" key="2">
    <source>
        <dbReference type="ARBA" id="ARBA00022553"/>
    </source>
</evidence>
<dbReference type="Gene3D" id="3.30.200.20">
    <property type="entry name" value="Phosphorylase Kinase, domain 1"/>
    <property type="match status" value="1"/>
</dbReference>
<gene>
    <name evidence="14" type="ORF">CAPTEDRAFT_168773</name>
</gene>
<dbReference type="CDD" id="cd00192">
    <property type="entry name" value="PTKc"/>
    <property type="match status" value="1"/>
</dbReference>
<dbReference type="PIRSF" id="PIRSF000615">
    <property type="entry name" value="TyrPK_CSF1-R"/>
    <property type="match status" value="1"/>
</dbReference>
<dbReference type="EMBL" id="KB293746">
    <property type="protein sequence ID" value="ELU15567.1"/>
    <property type="molecule type" value="Genomic_DNA"/>
</dbReference>
<evidence type="ECO:0000256" key="1">
    <source>
        <dbReference type="ARBA" id="ARBA00004167"/>
    </source>
</evidence>
<evidence type="ECO:0000256" key="8">
    <source>
        <dbReference type="ARBA" id="ARBA00051243"/>
    </source>
</evidence>
<dbReference type="PANTHER" id="PTHR24416">
    <property type="entry name" value="TYROSINE-PROTEIN KINASE RECEPTOR"/>
    <property type="match status" value="1"/>
</dbReference>
<evidence type="ECO:0000256" key="10">
    <source>
        <dbReference type="PIRSR" id="PIRSR000615-2"/>
    </source>
</evidence>
<dbReference type="GO" id="GO:0016477">
    <property type="term" value="P:cell migration"/>
    <property type="evidence" value="ECO:0007669"/>
    <property type="project" value="TreeGrafter"/>
</dbReference>
<dbReference type="Proteomes" id="UP000014760">
    <property type="component" value="Unassembled WGS sequence"/>
</dbReference>
<feature type="binding site" evidence="10">
    <location>
        <position position="128"/>
    </location>
    <ligand>
        <name>ATP</name>
        <dbReference type="ChEBI" id="CHEBI:30616"/>
    </ligand>
</feature>
<proteinExistence type="predicted"/>
<feature type="binding site" evidence="11">
    <location>
        <position position="142"/>
    </location>
    <ligand>
        <name>Mg(2+)</name>
        <dbReference type="ChEBI" id="CHEBI:18420"/>
    </ligand>
</feature>
<organism evidence="14">
    <name type="scientific">Capitella teleta</name>
    <name type="common">Polychaete worm</name>
    <dbReference type="NCBI Taxonomy" id="283909"/>
    <lineage>
        <taxon>Eukaryota</taxon>
        <taxon>Metazoa</taxon>
        <taxon>Spiralia</taxon>
        <taxon>Lophotrochozoa</taxon>
        <taxon>Annelida</taxon>
        <taxon>Polychaeta</taxon>
        <taxon>Sedentaria</taxon>
        <taxon>Scolecida</taxon>
        <taxon>Capitellidae</taxon>
        <taxon>Capitella</taxon>
    </lineage>
</organism>
<dbReference type="PANTHER" id="PTHR24416:SF564">
    <property type="entry name" value="MACROPHAGE-STIMULATING PROTEIN RECEPTOR"/>
    <property type="match status" value="1"/>
</dbReference>
<dbReference type="Gene3D" id="1.10.510.10">
    <property type="entry name" value="Transferase(Phosphotransferase) domain 1"/>
    <property type="match status" value="1"/>
</dbReference>
<dbReference type="SMART" id="SM00219">
    <property type="entry name" value="TyrKc"/>
    <property type="match status" value="1"/>
</dbReference>